<evidence type="ECO:0000313" key="8">
    <source>
        <dbReference type="EMBL" id="EAT58844.1"/>
    </source>
</evidence>
<reference evidence="8 9" key="2">
    <citation type="submission" date="2006-07" db="EMBL/GenBank/DDBJ databases">
        <title>Sequencing of the draft genome and assembly of Chlorobium ferroxidans DSM 13031.</title>
        <authorList>
            <consortium name="US DOE Joint Genome Institute (JGI-PGF)"/>
            <person name="Copeland A."/>
            <person name="Lucas S."/>
            <person name="Lapidus A."/>
            <person name="Barry K."/>
            <person name="Glavina del Rio T."/>
            <person name="Dalin E."/>
            <person name="Tice H."/>
            <person name="Bruce D."/>
            <person name="Pitluck S."/>
            <person name="Richardson P."/>
        </authorList>
    </citation>
    <scope>NUCLEOTIDE SEQUENCE [LARGE SCALE GENOMIC DNA]</scope>
    <source>
        <strain evidence="8 9">DSM 13031</strain>
    </source>
</reference>
<dbReference type="InterPro" id="IPR015168">
    <property type="entry name" value="SsuA/THI5"/>
</dbReference>
<gene>
    <name evidence="8" type="ORF">CferDRAFT_0882</name>
</gene>
<dbReference type="SUPFAM" id="SSF53850">
    <property type="entry name" value="Periplasmic binding protein-like II"/>
    <property type="match status" value="1"/>
</dbReference>
<dbReference type="GO" id="GO:0016020">
    <property type="term" value="C:membrane"/>
    <property type="evidence" value="ECO:0007669"/>
    <property type="project" value="InterPro"/>
</dbReference>
<evidence type="ECO:0000256" key="5">
    <source>
        <dbReference type="ARBA" id="ARBA00055538"/>
    </source>
</evidence>
<dbReference type="Gene3D" id="3.40.190.10">
    <property type="entry name" value="Periplasmic binding protein-like II"/>
    <property type="match status" value="2"/>
</dbReference>
<comment type="caution">
    <text evidence="8">The sequence shown here is derived from an EMBL/GenBank/DDBJ whole genome shotgun (WGS) entry which is preliminary data.</text>
</comment>
<dbReference type="GO" id="GO:0042626">
    <property type="term" value="F:ATPase-coupled transmembrane transporter activity"/>
    <property type="evidence" value="ECO:0007669"/>
    <property type="project" value="InterPro"/>
</dbReference>
<accession>Q0YRF4</accession>
<proteinExistence type="inferred from homology"/>
<keyword evidence="9" id="KW-1185">Reference proteome</keyword>
<dbReference type="FunFam" id="3.40.190.10:FF:000050">
    <property type="entry name" value="Sulfonate ABC transporter substrate-binding protein"/>
    <property type="match status" value="1"/>
</dbReference>
<protein>
    <recommendedName>
        <fullName evidence="6">Putative aliphatic sulfonates-binding protein</fullName>
    </recommendedName>
</protein>
<evidence type="ECO:0000259" key="7">
    <source>
        <dbReference type="Pfam" id="PF09084"/>
    </source>
</evidence>
<dbReference type="InterPro" id="IPR010067">
    <property type="entry name" value="ABC_SsuA_sub-bd"/>
</dbReference>
<keyword evidence="4" id="KW-0732">Signal</keyword>
<feature type="domain" description="SsuA/THI5-like" evidence="7">
    <location>
        <begin position="64"/>
        <end position="257"/>
    </location>
</feature>
<dbReference type="PANTHER" id="PTHR30024">
    <property type="entry name" value="ALIPHATIC SULFONATES-BINDING PROTEIN-RELATED"/>
    <property type="match status" value="1"/>
</dbReference>
<name>Q0YRF4_9CHLB</name>
<dbReference type="GO" id="GO:0042597">
    <property type="term" value="C:periplasmic space"/>
    <property type="evidence" value="ECO:0007669"/>
    <property type="project" value="UniProtKB-SubCell"/>
</dbReference>
<organism evidence="8 9">
    <name type="scientific">Chlorobium ferrooxidans DSM 13031</name>
    <dbReference type="NCBI Taxonomy" id="377431"/>
    <lineage>
        <taxon>Bacteria</taxon>
        <taxon>Pseudomonadati</taxon>
        <taxon>Chlorobiota</taxon>
        <taxon>Chlorobiia</taxon>
        <taxon>Chlorobiales</taxon>
        <taxon>Chlorobiaceae</taxon>
        <taxon>Chlorobium/Pelodictyon group</taxon>
        <taxon>Chlorobium</taxon>
    </lineage>
</organism>
<dbReference type="Proteomes" id="UP000004162">
    <property type="component" value="Unassembled WGS sequence"/>
</dbReference>
<evidence type="ECO:0000256" key="2">
    <source>
        <dbReference type="ARBA" id="ARBA00010742"/>
    </source>
</evidence>
<reference evidence="8 9" key="1">
    <citation type="submission" date="2006-07" db="EMBL/GenBank/DDBJ databases">
        <title>Annotation of the draft genome assembly of Chlorobium ferroxidans DSM 13031.</title>
        <authorList>
            <consortium name="US DOE Joint Genome Institute (JGI-ORNL)"/>
            <person name="Larimer F."/>
            <person name="Land M."/>
            <person name="Hauser L."/>
        </authorList>
    </citation>
    <scope>NUCLEOTIDE SEQUENCE [LARGE SCALE GENOMIC DNA]</scope>
    <source>
        <strain evidence="8 9">DSM 13031</strain>
    </source>
</reference>
<evidence type="ECO:0000256" key="6">
    <source>
        <dbReference type="ARBA" id="ARBA00070228"/>
    </source>
</evidence>
<keyword evidence="3" id="KW-0813">Transport</keyword>
<evidence type="ECO:0000256" key="1">
    <source>
        <dbReference type="ARBA" id="ARBA00004418"/>
    </source>
</evidence>
<sequence>MSFRHIKKLKTLCLAIVSATALFCLLMPEGVYGEPLPLRLRMDYTEYNQLSLALKKLGWLEREFKADNLPVSWLYSEKGEDGINYLAKGTVDFASTDALGAIIGKANGYPIKTVYMFSKTERSMLLVPRDSPFNGVRDLKGRKIAVLPDTFPYLFLLRALQEAGLQKSDLAILQLQPSDGCTALEQLRVDALATAEPYTAISQLECGSRAIYRNDTFNSYGFLNTTESFLVKYRGVVSRVVRIYEMVRRWAIRHPDELAVIYADESGISLPVARLIISRVDLSSPLPDKNDLKILMDAAPLLEAEKMIKEGTAVERVVGDLVDFSYLSQK</sequence>
<comment type="function">
    <text evidence="5">Part of a binding-protein-dependent transport system for aliphatic sulfonates. Putative binding protein.</text>
</comment>
<dbReference type="AlphaFoldDB" id="Q0YRF4"/>
<comment type="subcellular location">
    <subcellularLocation>
        <location evidence="1">Periplasm</location>
    </subcellularLocation>
</comment>
<dbReference type="EMBL" id="AASE01000011">
    <property type="protein sequence ID" value="EAT58844.1"/>
    <property type="molecule type" value="Genomic_DNA"/>
</dbReference>
<dbReference type="NCBIfam" id="TIGR01728">
    <property type="entry name" value="SsuA_fam"/>
    <property type="match status" value="1"/>
</dbReference>
<comment type="similarity">
    <text evidence="2">Belongs to the bacterial solute-binding protein SsuA/TauA family.</text>
</comment>
<evidence type="ECO:0000256" key="4">
    <source>
        <dbReference type="ARBA" id="ARBA00022729"/>
    </source>
</evidence>
<evidence type="ECO:0000256" key="3">
    <source>
        <dbReference type="ARBA" id="ARBA00022448"/>
    </source>
</evidence>
<dbReference type="PANTHER" id="PTHR30024:SF21">
    <property type="entry name" value="ABC TRANSPORTER SUBSTRATE-BINDING PROTEIN"/>
    <property type="match status" value="1"/>
</dbReference>
<dbReference type="Pfam" id="PF09084">
    <property type="entry name" value="NMT1"/>
    <property type="match status" value="1"/>
</dbReference>
<evidence type="ECO:0000313" key="9">
    <source>
        <dbReference type="Proteomes" id="UP000004162"/>
    </source>
</evidence>